<dbReference type="EMBL" id="CP071182">
    <property type="protein sequence ID" value="QSO47305.1"/>
    <property type="molecule type" value="Genomic_DNA"/>
</dbReference>
<sequence>MSGEAIAEVIRHSYTKGQRIDLQTSGLEYTIITDEEGHLLDLDLFLHGDKLDPKRLYQVVTNDYIAYGGDGYHFRGKMVKESAGEMANAMIRFAEYCHTQYGHIDYQSEGRIKIKVSPSDM</sequence>
<evidence type="ECO:0000313" key="3">
    <source>
        <dbReference type="Proteomes" id="UP000663505"/>
    </source>
</evidence>
<dbReference type="AlphaFoldDB" id="A0A9X7VYU5"/>
<dbReference type="SUPFAM" id="SSF55816">
    <property type="entry name" value="5'-nucleotidase (syn. UDP-sugar hydrolase), C-terminal domain"/>
    <property type="match status" value="1"/>
</dbReference>
<dbReference type="GO" id="GO:0030288">
    <property type="term" value="C:outer membrane-bounded periplasmic space"/>
    <property type="evidence" value="ECO:0007669"/>
    <property type="project" value="TreeGrafter"/>
</dbReference>
<organism evidence="2 3">
    <name type="scientific">Alicyclobacillus mengziensis</name>
    <dbReference type="NCBI Taxonomy" id="2931921"/>
    <lineage>
        <taxon>Bacteria</taxon>
        <taxon>Bacillati</taxon>
        <taxon>Bacillota</taxon>
        <taxon>Bacilli</taxon>
        <taxon>Bacillales</taxon>
        <taxon>Alicyclobacillaceae</taxon>
        <taxon>Alicyclobacillus</taxon>
    </lineage>
</organism>
<protein>
    <submittedName>
        <fullName evidence="2">5'-nucleotidase C-terminal domain-containing protein</fullName>
    </submittedName>
</protein>
<dbReference type="KEGG" id="afx:JZ786_23440"/>
<dbReference type="GO" id="GO:0009166">
    <property type="term" value="P:nucleotide catabolic process"/>
    <property type="evidence" value="ECO:0007669"/>
    <property type="project" value="InterPro"/>
</dbReference>
<dbReference type="InterPro" id="IPR008334">
    <property type="entry name" value="5'-Nucleotdase_C"/>
</dbReference>
<dbReference type="PANTHER" id="PTHR11575">
    <property type="entry name" value="5'-NUCLEOTIDASE-RELATED"/>
    <property type="match status" value="1"/>
</dbReference>
<reference evidence="2 3" key="1">
    <citation type="submission" date="2021-02" db="EMBL/GenBank/DDBJ databases">
        <title>Alicyclobacillus curvatus sp. nov. and Alicyclobacillus mengziensis sp. nov., two acidophilic bacteria isolated from acid mine drainage.</title>
        <authorList>
            <person name="Huang Y."/>
        </authorList>
    </citation>
    <scope>NUCLEOTIDE SEQUENCE [LARGE SCALE GENOMIC DNA]</scope>
    <source>
        <strain evidence="2 3">S30H14</strain>
    </source>
</reference>
<dbReference type="InterPro" id="IPR006179">
    <property type="entry name" value="5_nucleotidase/apyrase"/>
</dbReference>
<dbReference type="GO" id="GO:0008768">
    <property type="term" value="F:UDP-sugar diphosphatase activity"/>
    <property type="evidence" value="ECO:0007669"/>
    <property type="project" value="TreeGrafter"/>
</dbReference>
<gene>
    <name evidence="2" type="ORF">JZ786_23440</name>
</gene>
<name>A0A9X7VYU5_9BACL</name>
<keyword evidence="3" id="KW-1185">Reference proteome</keyword>
<evidence type="ECO:0000259" key="1">
    <source>
        <dbReference type="Pfam" id="PF02872"/>
    </source>
</evidence>
<dbReference type="Pfam" id="PF02872">
    <property type="entry name" value="5_nucleotid_C"/>
    <property type="match status" value="1"/>
</dbReference>
<dbReference type="RefSeq" id="WP_206656664.1">
    <property type="nucleotide sequence ID" value="NZ_CP071182.1"/>
</dbReference>
<proteinExistence type="predicted"/>
<dbReference type="GO" id="GO:0008253">
    <property type="term" value="F:5'-nucleotidase activity"/>
    <property type="evidence" value="ECO:0007669"/>
    <property type="project" value="TreeGrafter"/>
</dbReference>
<feature type="domain" description="5'-Nucleotidase C-terminal" evidence="1">
    <location>
        <begin position="1"/>
        <end position="72"/>
    </location>
</feature>
<dbReference type="Gene3D" id="3.90.780.10">
    <property type="entry name" value="5'-Nucleotidase, C-terminal domain"/>
    <property type="match status" value="1"/>
</dbReference>
<dbReference type="Proteomes" id="UP000663505">
    <property type="component" value="Chromosome"/>
</dbReference>
<dbReference type="PANTHER" id="PTHR11575:SF23">
    <property type="entry name" value="5-NUCLEOTIDASE FAMILY PROTEIN"/>
    <property type="match status" value="1"/>
</dbReference>
<dbReference type="InterPro" id="IPR036907">
    <property type="entry name" value="5'-Nucleotdase_C_sf"/>
</dbReference>
<accession>A0A9X7VYU5</accession>
<evidence type="ECO:0000313" key="2">
    <source>
        <dbReference type="EMBL" id="QSO47305.1"/>
    </source>
</evidence>